<keyword evidence="2" id="KW-0336">GPI-anchor</keyword>
<keyword evidence="3 9" id="KW-0732">Signal</keyword>
<evidence type="ECO:0000313" key="11">
    <source>
        <dbReference type="EMBL" id="KAK9060500.1"/>
    </source>
</evidence>
<keyword evidence="7" id="KW-0449">Lipoprotein</keyword>
<dbReference type="PANTHER" id="PTHR33021">
    <property type="entry name" value="BLUE COPPER PROTEIN"/>
    <property type="match status" value="1"/>
</dbReference>
<dbReference type="PANTHER" id="PTHR33021:SF234">
    <property type="entry name" value="EARLY NODULIN-LIKE PROTEIN 7"/>
    <property type="match status" value="1"/>
</dbReference>
<dbReference type="GO" id="GO:0009055">
    <property type="term" value="F:electron transfer activity"/>
    <property type="evidence" value="ECO:0007669"/>
    <property type="project" value="InterPro"/>
</dbReference>
<dbReference type="SUPFAM" id="SSF49503">
    <property type="entry name" value="Cupredoxins"/>
    <property type="match status" value="1"/>
</dbReference>
<keyword evidence="6" id="KW-0325">Glycoprotein</keyword>
<comment type="caution">
    <text evidence="11">The sequence shown here is derived from an EMBL/GenBank/DDBJ whole genome shotgun (WGS) entry which is preliminary data.</text>
</comment>
<dbReference type="Gene3D" id="2.60.40.420">
    <property type="entry name" value="Cupredoxins - blue copper proteins"/>
    <property type="match status" value="1"/>
</dbReference>
<accession>A0AAP0CU81</accession>
<protein>
    <recommendedName>
        <fullName evidence="10">Phytocyanin domain-containing protein</fullName>
    </recommendedName>
</protein>
<evidence type="ECO:0000256" key="5">
    <source>
        <dbReference type="ARBA" id="ARBA00023157"/>
    </source>
</evidence>
<sequence length="199" mass="21160">MASFSTLVLFILSAAAALSVAITSVSAAEFQVGGAVGWRIPAANESQLYNVWASRRRFYIGDSLRFRYKNDSVTVVNKWGFYHCDSSNPIAFFNDGDTVVNLDDVGTVYFISGDADRCKQGVNMMLEVMNPGPVRYIPPSISTPPESPYSAVAPSPSQILGSGDFPESNPGVSSSAGFTVSGGHAVAVIILGGFSVLRF</sequence>
<feature type="domain" description="Phytocyanin" evidence="10">
    <location>
        <begin position="28"/>
        <end position="130"/>
    </location>
</feature>
<dbReference type="PROSITE" id="PS51485">
    <property type="entry name" value="PHYTOCYANIN"/>
    <property type="match status" value="1"/>
</dbReference>
<gene>
    <name evidence="11" type="ORF">SSX86_021204</name>
</gene>
<evidence type="ECO:0000256" key="9">
    <source>
        <dbReference type="SAM" id="SignalP"/>
    </source>
</evidence>
<evidence type="ECO:0000256" key="4">
    <source>
        <dbReference type="ARBA" id="ARBA00023136"/>
    </source>
</evidence>
<feature type="signal peptide" evidence="9">
    <location>
        <begin position="1"/>
        <end position="27"/>
    </location>
</feature>
<name>A0AAP0CU81_9ASTR</name>
<evidence type="ECO:0000256" key="3">
    <source>
        <dbReference type="ARBA" id="ARBA00022729"/>
    </source>
</evidence>
<evidence type="ECO:0000256" key="1">
    <source>
        <dbReference type="ARBA" id="ARBA00004609"/>
    </source>
</evidence>
<dbReference type="GO" id="GO:0098552">
    <property type="term" value="C:side of membrane"/>
    <property type="evidence" value="ECO:0007669"/>
    <property type="project" value="UniProtKB-KW"/>
</dbReference>
<organism evidence="11 12">
    <name type="scientific">Deinandra increscens subsp. villosa</name>
    <dbReference type="NCBI Taxonomy" id="3103831"/>
    <lineage>
        <taxon>Eukaryota</taxon>
        <taxon>Viridiplantae</taxon>
        <taxon>Streptophyta</taxon>
        <taxon>Embryophyta</taxon>
        <taxon>Tracheophyta</taxon>
        <taxon>Spermatophyta</taxon>
        <taxon>Magnoliopsida</taxon>
        <taxon>eudicotyledons</taxon>
        <taxon>Gunneridae</taxon>
        <taxon>Pentapetalae</taxon>
        <taxon>asterids</taxon>
        <taxon>campanulids</taxon>
        <taxon>Asterales</taxon>
        <taxon>Asteraceae</taxon>
        <taxon>Asteroideae</taxon>
        <taxon>Heliantheae alliance</taxon>
        <taxon>Madieae</taxon>
        <taxon>Madiinae</taxon>
        <taxon>Deinandra</taxon>
    </lineage>
</organism>
<dbReference type="InterPro" id="IPR039391">
    <property type="entry name" value="Phytocyanin-like"/>
</dbReference>
<dbReference type="Pfam" id="PF02298">
    <property type="entry name" value="Cu_bind_like"/>
    <property type="match status" value="1"/>
</dbReference>
<evidence type="ECO:0000256" key="2">
    <source>
        <dbReference type="ARBA" id="ARBA00022622"/>
    </source>
</evidence>
<dbReference type="EMBL" id="JBCNJP010000020">
    <property type="protein sequence ID" value="KAK9060500.1"/>
    <property type="molecule type" value="Genomic_DNA"/>
</dbReference>
<dbReference type="InterPro" id="IPR003245">
    <property type="entry name" value="Phytocyanin_dom"/>
</dbReference>
<evidence type="ECO:0000313" key="12">
    <source>
        <dbReference type="Proteomes" id="UP001408789"/>
    </source>
</evidence>
<dbReference type="AlphaFoldDB" id="A0AAP0CU81"/>
<evidence type="ECO:0000259" key="10">
    <source>
        <dbReference type="PROSITE" id="PS51485"/>
    </source>
</evidence>
<evidence type="ECO:0000256" key="8">
    <source>
        <dbReference type="ARBA" id="ARBA00035011"/>
    </source>
</evidence>
<feature type="chain" id="PRO_5043029225" description="Phytocyanin domain-containing protein" evidence="9">
    <location>
        <begin position="28"/>
        <end position="199"/>
    </location>
</feature>
<comment type="subcellular location">
    <subcellularLocation>
        <location evidence="1">Cell membrane</location>
        <topology evidence="1">Lipid-anchor</topology>
        <topology evidence="1">GPI-anchor</topology>
    </subcellularLocation>
</comment>
<dbReference type="GO" id="GO:0005886">
    <property type="term" value="C:plasma membrane"/>
    <property type="evidence" value="ECO:0007669"/>
    <property type="project" value="UniProtKB-SubCell"/>
</dbReference>
<keyword evidence="5" id="KW-1015">Disulfide bond</keyword>
<keyword evidence="12" id="KW-1185">Reference proteome</keyword>
<reference evidence="11 12" key="1">
    <citation type="submission" date="2024-04" db="EMBL/GenBank/DDBJ databases">
        <title>The reference genome of an endangered Asteraceae, Deinandra increscens subsp. villosa, native to the Central Coast of California.</title>
        <authorList>
            <person name="Guilliams M."/>
            <person name="Hasenstab-Lehman K."/>
            <person name="Meyer R."/>
            <person name="Mcevoy S."/>
        </authorList>
    </citation>
    <scope>NUCLEOTIDE SEQUENCE [LARGE SCALE GENOMIC DNA]</scope>
    <source>
        <tissue evidence="11">Leaf</tissue>
    </source>
</reference>
<proteinExistence type="inferred from homology"/>
<keyword evidence="4" id="KW-0472">Membrane</keyword>
<dbReference type="Proteomes" id="UP001408789">
    <property type="component" value="Unassembled WGS sequence"/>
</dbReference>
<evidence type="ECO:0000256" key="7">
    <source>
        <dbReference type="ARBA" id="ARBA00023288"/>
    </source>
</evidence>
<evidence type="ECO:0000256" key="6">
    <source>
        <dbReference type="ARBA" id="ARBA00023180"/>
    </source>
</evidence>
<comment type="similarity">
    <text evidence="8">Belongs to the early nodulin-like (ENODL) family.</text>
</comment>
<dbReference type="InterPro" id="IPR008972">
    <property type="entry name" value="Cupredoxin"/>
</dbReference>
<dbReference type="FunFam" id="2.60.40.420:FF:000010">
    <property type="entry name" value="Early nodulin-like protein 1"/>
    <property type="match status" value="1"/>
</dbReference>